<protein>
    <submittedName>
        <fullName evidence="1">YaeQ family protein</fullName>
    </submittedName>
</protein>
<proteinExistence type="predicted"/>
<keyword evidence="2" id="KW-1185">Reference proteome</keyword>
<dbReference type="PANTHER" id="PTHR38784">
    <property type="entry name" value="SUCROSE PHOSPHORYLASE"/>
    <property type="match status" value="1"/>
</dbReference>
<dbReference type="PIRSF" id="PIRSF011484">
    <property type="entry name" value="YaeQ"/>
    <property type="match status" value="1"/>
</dbReference>
<gene>
    <name evidence="1" type="ORF">WG929_02120</name>
</gene>
<sequence length="182" mass="21127">MAIKATICKIELAVSDMDRHHYQTYNLTLAQHPSETLLRLMTRIAVFALNASDTLEFTRGLSTDDEPELWVRDYSDQTLLWIELGQPDEKRIRKACQKAQQVRIYEYHGRTALPWWDSLKNSCTRFNNLSVYNLDADAIEQLESLYDRTMRLQANIQDGTLWLGNDQGSIEIQPQQLHPLSD</sequence>
<reference evidence="1 2" key="1">
    <citation type="submission" date="2024-03" db="EMBL/GenBank/DDBJ databases">
        <title>High-quality draft genome sequence of Oceanobacter sp. wDCs-4.</title>
        <authorList>
            <person name="Dong C."/>
        </authorList>
    </citation>
    <scope>NUCLEOTIDE SEQUENCE [LARGE SCALE GENOMIC DNA]</scope>
    <source>
        <strain evidence="2">wDCs-4</strain>
    </source>
</reference>
<dbReference type="SUPFAM" id="SSF52980">
    <property type="entry name" value="Restriction endonuclease-like"/>
    <property type="match status" value="1"/>
</dbReference>
<evidence type="ECO:0000313" key="2">
    <source>
        <dbReference type="Proteomes" id="UP001620597"/>
    </source>
</evidence>
<dbReference type="Gene3D" id="3.10.640.10">
    <property type="entry name" value="Restriction endonuclease-like alpha-beta roll domain"/>
    <property type="match status" value="1"/>
</dbReference>
<dbReference type="EMBL" id="JBBKTX010000002">
    <property type="protein sequence ID" value="MFK4751193.1"/>
    <property type="molecule type" value="Genomic_DNA"/>
</dbReference>
<dbReference type="SMART" id="SM01322">
    <property type="entry name" value="YaeQ"/>
    <property type="match status" value="1"/>
</dbReference>
<dbReference type="RefSeq" id="WP_369857548.1">
    <property type="nucleotide sequence ID" value="NZ_JBBKTX010000002.1"/>
</dbReference>
<accession>A0ABW8NE26</accession>
<dbReference type="InterPro" id="IPR009822">
    <property type="entry name" value="YaeQ"/>
</dbReference>
<name>A0ABW8NE26_9GAMM</name>
<dbReference type="InterPro" id="IPR011335">
    <property type="entry name" value="Restrct_endonuc-II-like"/>
</dbReference>
<evidence type="ECO:0000313" key="1">
    <source>
        <dbReference type="EMBL" id="MFK4751193.1"/>
    </source>
</evidence>
<comment type="caution">
    <text evidence="1">The sequence shown here is derived from an EMBL/GenBank/DDBJ whole genome shotgun (WGS) entry which is preliminary data.</text>
</comment>
<dbReference type="CDD" id="cd22368">
    <property type="entry name" value="YaeQ-like"/>
    <property type="match status" value="1"/>
</dbReference>
<dbReference type="Pfam" id="PF07152">
    <property type="entry name" value="YaeQ"/>
    <property type="match status" value="1"/>
</dbReference>
<dbReference type="Proteomes" id="UP001620597">
    <property type="component" value="Unassembled WGS sequence"/>
</dbReference>
<dbReference type="PANTHER" id="PTHR38784:SF1">
    <property type="entry name" value="SUCROSE PHOSPHORYLASE"/>
    <property type="match status" value="1"/>
</dbReference>
<organism evidence="1 2">
    <name type="scientific">Oceanobacter antarcticus</name>
    <dbReference type="NCBI Taxonomy" id="3133425"/>
    <lineage>
        <taxon>Bacteria</taxon>
        <taxon>Pseudomonadati</taxon>
        <taxon>Pseudomonadota</taxon>
        <taxon>Gammaproteobacteria</taxon>
        <taxon>Oceanospirillales</taxon>
        <taxon>Oceanospirillaceae</taxon>
        <taxon>Oceanobacter</taxon>
    </lineage>
</organism>
<dbReference type="InterPro" id="IPR038590">
    <property type="entry name" value="YaeQ_sf"/>
</dbReference>